<dbReference type="EMBL" id="LR796696">
    <property type="protein sequence ID" value="CAB4159893.1"/>
    <property type="molecule type" value="Genomic_DNA"/>
</dbReference>
<protein>
    <submittedName>
        <fullName evidence="1">Uncharacterized protein</fullName>
    </submittedName>
</protein>
<evidence type="ECO:0000313" key="1">
    <source>
        <dbReference type="EMBL" id="CAB4159893.1"/>
    </source>
</evidence>
<proteinExistence type="predicted"/>
<sequence length="151" mass="17889">MKDLFNNIYDVKRVATFKKIDFGSKDKITNEKIINSSVSFEEVLDRSRLNQKETLTESDEKSVKDYFLNLKTEAKDTLKEVTEYKTKLLSDIKQSKTNHIFYIDKDPVLSKYALEVFQEEKAFLTLDDYFILLELKKQLEVDEFLNYKAEM</sequence>
<gene>
    <name evidence="1" type="ORF">UFOVP724_16</name>
</gene>
<name>A0A6J5NLY2_9CAUD</name>
<organism evidence="1">
    <name type="scientific">uncultured Caudovirales phage</name>
    <dbReference type="NCBI Taxonomy" id="2100421"/>
    <lineage>
        <taxon>Viruses</taxon>
        <taxon>Duplodnaviria</taxon>
        <taxon>Heunggongvirae</taxon>
        <taxon>Uroviricota</taxon>
        <taxon>Caudoviricetes</taxon>
        <taxon>Peduoviridae</taxon>
        <taxon>Maltschvirus</taxon>
        <taxon>Maltschvirus maltsch</taxon>
    </lineage>
</organism>
<accession>A0A6J5NLY2</accession>
<reference evidence="1" key="1">
    <citation type="submission" date="2020-04" db="EMBL/GenBank/DDBJ databases">
        <authorList>
            <person name="Chiriac C."/>
            <person name="Salcher M."/>
            <person name="Ghai R."/>
            <person name="Kavagutti S V."/>
        </authorList>
    </citation>
    <scope>NUCLEOTIDE SEQUENCE</scope>
</reference>